<sequence>MKKIFLTLLCIVSVAFNWSQINAENESECNNSVINITIREKPDSNIKPHDETISVVSWYHNDTINFSFESYEGNAWFSITNINTGQKYTCSYSTLQHPISINIGNTSGIYQINIKTTIGSEYEGWLTL</sequence>
<keyword evidence="3" id="KW-1185">Reference proteome</keyword>
<dbReference type="AlphaFoldDB" id="A0A4P7VDK3"/>
<dbReference type="KEGG" id="mgod:E7746_03515"/>
<name>A0A4P7VDK3_9BACT</name>
<keyword evidence="1" id="KW-0732">Signal</keyword>
<feature type="chain" id="PRO_5020795526" description="DUF3244 domain-containing protein" evidence="1">
    <location>
        <begin position="24"/>
        <end position="128"/>
    </location>
</feature>
<accession>A0A4P7VDK3</accession>
<evidence type="ECO:0000313" key="3">
    <source>
        <dbReference type="Proteomes" id="UP000297031"/>
    </source>
</evidence>
<evidence type="ECO:0000256" key="1">
    <source>
        <dbReference type="SAM" id="SignalP"/>
    </source>
</evidence>
<gene>
    <name evidence="2" type="ORF">E7746_03515</name>
</gene>
<proteinExistence type="predicted"/>
<organism evidence="2 3">
    <name type="scientific">Muribaculum gordoncarteri</name>
    <dbReference type="NCBI Taxonomy" id="2530390"/>
    <lineage>
        <taxon>Bacteria</taxon>
        <taxon>Pseudomonadati</taxon>
        <taxon>Bacteroidota</taxon>
        <taxon>Bacteroidia</taxon>
        <taxon>Bacteroidales</taxon>
        <taxon>Muribaculaceae</taxon>
        <taxon>Muribaculum</taxon>
    </lineage>
</organism>
<dbReference type="Proteomes" id="UP000297031">
    <property type="component" value="Chromosome"/>
</dbReference>
<feature type="signal peptide" evidence="1">
    <location>
        <begin position="1"/>
        <end position="23"/>
    </location>
</feature>
<evidence type="ECO:0008006" key="4">
    <source>
        <dbReference type="Google" id="ProtNLM"/>
    </source>
</evidence>
<dbReference type="EMBL" id="CP039393">
    <property type="protein sequence ID" value="QCD35013.1"/>
    <property type="molecule type" value="Genomic_DNA"/>
</dbReference>
<protein>
    <recommendedName>
        <fullName evidence="4">DUF3244 domain-containing protein</fullName>
    </recommendedName>
</protein>
<dbReference type="RefSeq" id="WP_136409851.1">
    <property type="nucleotide sequence ID" value="NZ_CANQMU010000025.1"/>
</dbReference>
<reference evidence="2 3" key="1">
    <citation type="submission" date="2019-02" db="EMBL/GenBank/DDBJ databases">
        <title>Isolation and identification of novel species under the genus Muribaculum.</title>
        <authorList>
            <person name="Miyake S."/>
            <person name="Ding Y."/>
            <person name="Low A."/>
            <person name="Soh M."/>
            <person name="Seedorf H."/>
        </authorList>
    </citation>
    <scope>NUCLEOTIDE SEQUENCE [LARGE SCALE GENOMIC DNA]</scope>
    <source>
        <strain evidence="2 3">TLL-A4</strain>
    </source>
</reference>
<evidence type="ECO:0000313" key="2">
    <source>
        <dbReference type="EMBL" id="QCD35013.1"/>
    </source>
</evidence>